<sequence>MPCTHHHHYNHNCRTIHVALLAQLDSKSAFIHYLSIKGGGTKHDDFTCGGCHGQDKTMKKCKKMFKLLNFPGFCWVFMACMRKNCKSKYKQSEENNEIDKYYAADLDDAFCGDTICDS</sequence>
<evidence type="ECO:0000313" key="1">
    <source>
        <dbReference type="Proteomes" id="UP000887565"/>
    </source>
</evidence>
<dbReference type="Proteomes" id="UP000887565">
    <property type="component" value="Unplaced"/>
</dbReference>
<keyword evidence="1" id="KW-1185">Reference proteome</keyword>
<dbReference type="AlphaFoldDB" id="A0A915J929"/>
<protein>
    <submittedName>
        <fullName evidence="2">Uncharacterized protein</fullName>
    </submittedName>
</protein>
<reference evidence="2" key="1">
    <citation type="submission" date="2022-11" db="UniProtKB">
        <authorList>
            <consortium name="WormBaseParasite"/>
        </authorList>
    </citation>
    <scope>IDENTIFICATION</scope>
</reference>
<evidence type="ECO:0000313" key="2">
    <source>
        <dbReference type="WBParaSite" id="nRc.2.0.1.t22988-RA"/>
    </source>
</evidence>
<dbReference type="WBParaSite" id="nRc.2.0.1.t22988-RA">
    <property type="protein sequence ID" value="nRc.2.0.1.t22988-RA"/>
    <property type="gene ID" value="nRc.2.0.1.g22988"/>
</dbReference>
<accession>A0A915J929</accession>
<name>A0A915J929_ROMCU</name>
<proteinExistence type="predicted"/>
<organism evidence="1 2">
    <name type="scientific">Romanomermis culicivorax</name>
    <name type="common">Nematode worm</name>
    <dbReference type="NCBI Taxonomy" id="13658"/>
    <lineage>
        <taxon>Eukaryota</taxon>
        <taxon>Metazoa</taxon>
        <taxon>Ecdysozoa</taxon>
        <taxon>Nematoda</taxon>
        <taxon>Enoplea</taxon>
        <taxon>Dorylaimia</taxon>
        <taxon>Mermithida</taxon>
        <taxon>Mermithoidea</taxon>
        <taxon>Mermithidae</taxon>
        <taxon>Romanomermis</taxon>
    </lineage>
</organism>